<dbReference type="Pfam" id="PF04437">
    <property type="entry name" value="RINT1_TIP1"/>
    <property type="match status" value="1"/>
</dbReference>
<keyword evidence="1" id="KW-0175">Coiled coil</keyword>
<name>A0AAD4KNT2_9EURO</name>
<keyword evidence="3" id="KW-1185">Reference proteome</keyword>
<feature type="coiled-coil region" evidence="1">
    <location>
        <begin position="37"/>
        <end position="71"/>
    </location>
</feature>
<dbReference type="AlphaFoldDB" id="A0AAD4KNT2"/>
<dbReference type="GeneID" id="70247146"/>
<dbReference type="GO" id="GO:0006888">
    <property type="term" value="P:endoplasmic reticulum to Golgi vesicle-mediated transport"/>
    <property type="evidence" value="ECO:0007669"/>
    <property type="project" value="InterPro"/>
</dbReference>
<accession>A0AAD4KNT2</accession>
<gene>
    <name evidence="2" type="ORF">BGW36DRAFT_384957</name>
</gene>
<dbReference type="Proteomes" id="UP001201262">
    <property type="component" value="Unassembled WGS sequence"/>
</dbReference>
<dbReference type="GO" id="GO:0006890">
    <property type="term" value="P:retrograde vesicle-mediated transport, Golgi to endoplasmic reticulum"/>
    <property type="evidence" value="ECO:0007669"/>
    <property type="project" value="InterPro"/>
</dbReference>
<comment type="caution">
    <text evidence="2">The sequence shown here is derived from an EMBL/GenBank/DDBJ whole genome shotgun (WGS) entry which is preliminary data.</text>
</comment>
<sequence length="821" mass="92469">MTASLDRLSSQEAARVQDYLNDKIQSLADLEGLDSLLSNLRAQHELQRKQLAEAQQALEKATTASKNHRDAVRTQAEAFNRQQEDIDQRLKIITQSETSDEAVRLFQLSMNKLQRLDVAKGYLSLLHEAEGLSDHVSKSIQSAPHQALPSYKRLRAILSSLNDAQVAAEGAAPHLVDHIEKLTTSVKKQIQENFNNRLQKTLEKLRWPGKDLVLNNGFLREWEASVDLLLDFQEPDLCVSDPSAIEHGEEAQVLLPLEVMVHPLQLRFKYHFSGTKPTNRLDKPEYFLSHVSDLISAHAGFFATYLQPILARRAGSAADGLKWNFSSATNAFITALLPMIRQKISGFVPQVATNPQLLSHFMHELMTFDTDLRETWNYLPNSYSTETWKGLASEVLTQQNWFDRWLQVEKEFALSRYKDIIDTPESGHIDYDGVESNATKPTNAAIRVNDLLETITERYKPLSSFSHKLRFLIEIQITIFDQFHERLHSGLEAYLAMTSTIGRTVQGGDQGGLEGVSALERLCRIFGSAEYLEKKMQDWSDDVFFLDLWYELQDRVQKSKDDGKNVVGPMSVAEVAQRTSQAVADNHLTHRSNMSEGALFDETASAYRRLRMRSESIIVSTFSSEVQNSLKLYSRVSTWSSLSSPSASFPHPLTSELTSAIRILSSNISFLARALGTAALRRITRQVLLSTQGFIWDNVILRHSFSAAGASQLASDVHHVCGVVDSALSSQAASQGESRRTIRKLTEGLTLLSLKIKPQNVTSKSEEEQTDKNEELGLWEVERRLFANNESARQVLNELDIETLTEAEARSVLEKRVEIRS</sequence>
<evidence type="ECO:0000313" key="2">
    <source>
        <dbReference type="EMBL" id="KAH8692676.1"/>
    </source>
</evidence>
<dbReference type="EMBL" id="JAJTJA010000010">
    <property type="protein sequence ID" value="KAH8692676.1"/>
    <property type="molecule type" value="Genomic_DNA"/>
</dbReference>
<evidence type="ECO:0000313" key="3">
    <source>
        <dbReference type="Proteomes" id="UP001201262"/>
    </source>
</evidence>
<dbReference type="PROSITE" id="PS51386">
    <property type="entry name" value="RINT1_TIP20"/>
    <property type="match status" value="1"/>
</dbReference>
<reference evidence="2" key="1">
    <citation type="submission" date="2021-12" db="EMBL/GenBank/DDBJ databases">
        <title>Convergent genome expansion in fungi linked to evolution of root-endophyte symbiosis.</title>
        <authorList>
            <consortium name="DOE Joint Genome Institute"/>
            <person name="Ke Y.-H."/>
            <person name="Bonito G."/>
            <person name="Liao H.-L."/>
            <person name="Looney B."/>
            <person name="Rojas-Flechas A."/>
            <person name="Nash J."/>
            <person name="Hameed K."/>
            <person name="Schadt C."/>
            <person name="Martin F."/>
            <person name="Crous P.W."/>
            <person name="Miettinen O."/>
            <person name="Magnuson J.K."/>
            <person name="Labbe J."/>
            <person name="Jacobson D."/>
            <person name="Doktycz M.J."/>
            <person name="Veneault-Fourrey C."/>
            <person name="Kuo A."/>
            <person name="Mondo S."/>
            <person name="Calhoun S."/>
            <person name="Riley R."/>
            <person name="Ohm R."/>
            <person name="LaButti K."/>
            <person name="Andreopoulos B."/>
            <person name="Pangilinan J."/>
            <person name="Nolan M."/>
            <person name="Tritt A."/>
            <person name="Clum A."/>
            <person name="Lipzen A."/>
            <person name="Daum C."/>
            <person name="Barry K."/>
            <person name="Grigoriev I.V."/>
            <person name="Vilgalys R."/>
        </authorList>
    </citation>
    <scope>NUCLEOTIDE SEQUENCE</scope>
    <source>
        <strain evidence="2">PMI_201</strain>
    </source>
</reference>
<dbReference type="PANTHER" id="PTHR13520">
    <property type="entry name" value="RAD50-INTERACTING PROTEIN 1 RINT-1"/>
    <property type="match status" value="1"/>
</dbReference>
<dbReference type="RefSeq" id="XP_046068549.1">
    <property type="nucleotide sequence ID" value="XM_046216859.1"/>
</dbReference>
<dbReference type="InterPro" id="IPR042044">
    <property type="entry name" value="EXOC6PINT-1/Sec15/Tip20_C_dom2"/>
</dbReference>
<protein>
    <submittedName>
        <fullName evidence="2">RINT-1 family protein</fullName>
    </submittedName>
</protein>
<dbReference type="Gene3D" id="1.20.58.670">
    <property type="entry name" value="Dsl1p vesicle tethering complex, Tip20p subunit, domain D"/>
    <property type="match status" value="1"/>
</dbReference>
<dbReference type="Gene3D" id="1.20.58.1420">
    <property type="entry name" value="Dsl1p vesicle tethering complex, Tip20p subunit, domain B"/>
    <property type="match status" value="1"/>
</dbReference>
<dbReference type="InterPro" id="IPR042042">
    <property type="entry name" value="Tip20p_domB"/>
</dbReference>
<dbReference type="InterPro" id="IPR007528">
    <property type="entry name" value="RINT1_Tip20"/>
</dbReference>
<dbReference type="PANTHER" id="PTHR13520:SF0">
    <property type="entry name" value="RAD50-INTERACTING PROTEIN 1"/>
    <property type="match status" value="1"/>
</dbReference>
<evidence type="ECO:0000256" key="1">
    <source>
        <dbReference type="SAM" id="Coils"/>
    </source>
</evidence>
<organism evidence="2 3">
    <name type="scientific">Talaromyces proteolyticus</name>
    <dbReference type="NCBI Taxonomy" id="1131652"/>
    <lineage>
        <taxon>Eukaryota</taxon>
        <taxon>Fungi</taxon>
        <taxon>Dikarya</taxon>
        <taxon>Ascomycota</taxon>
        <taxon>Pezizomycotina</taxon>
        <taxon>Eurotiomycetes</taxon>
        <taxon>Eurotiomycetidae</taxon>
        <taxon>Eurotiales</taxon>
        <taxon>Trichocomaceae</taxon>
        <taxon>Talaromyces</taxon>
        <taxon>Talaromyces sect. Bacilispori</taxon>
    </lineage>
</organism>
<dbReference type="GO" id="GO:0060628">
    <property type="term" value="P:regulation of ER to Golgi vesicle-mediated transport"/>
    <property type="evidence" value="ECO:0007669"/>
    <property type="project" value="TreeGrafter"/>
</dbReference>
<dbReference type="GO" id="GO:0070939">
    <property type="term" value="C:Dsl1/NZR complex"/>
    <property type="evidence" value="ECO:0007669"/>
    <property type="project" value="InterPro"/>
</dbReference>
<proteinExistence type="predicted"/>